<dbReference type="EMBL" id="LGRX02027897">
    <property type="protein sequence ID" value="KAK3248667.1"/>
    <property type="molecule type" value="Genomic_DNA"/>
</dbReference>
<reference evidence="3 4" key="1">
    <citation type="journal article" date="2015" name="Genome Biol. Evol.">
        <title>Comparative Genomics of a Bacterivorous Green Alga Reveals Evolutionary Causalities and Consequences of Phago-Mixotrophic Mode of Nutrition.</title>
        <authorList>
            <person name="Burns J.A."/>
            <person name="Paasch A."/>
            <person name="Narechania A."/>
            <person name="Kim E."/>
        </authorList>
    </citation>
    <scope>NUCLEOTIDE SEQUENCE [LARGE SCALE GENOMIC DNA]</scope>
    <source>
        <strain evidence="3">PLY_AMNH</strain>
    </source>
</reference>
<organism evidence="3 4">
    <name type="scientific">Cymbomonas tetramitiformis</name>
    <dbReference type="NCBI Taxonomy" id="36881"/>
    <lineage>
        <taxon>Eukaryota</taxon>
        <taxon>Viridiplantae</taxon>
        <taxon>Chlorophyta</taxon>
        <taxon>Pyramimonadophyceae</taxon>
        <taxon>Pyramimonadales</taxon>
        <taxon>Pyramimonadaceae</taxon>
        <taxon>Cymbomonas</taxon>
    </lineage>
</organism>
<name>A0AAE0C571_9CHLO</name>
<reference evidence="3" key="2">
    <citation type="submission" date="2023-06" db="EMBL/GenBank/DDBJ databases">
        <title>Long-read-based genome assembly of the green algal bacterivore Cymbomonas tetramitiformis.</title>
        <authorList>
            <person name="Gyaltshen Y."/>
            <person name="Rozenberg A."/>
            <person name="Paasch A."/>
            <person name="Burns J.A."/>
            <person name="Warring S."/>
            <person name="Larson R."/>
            <person name="Maurer-Alcala X."/>
            <person name="Dacks J."/>
            <person name="Kim E."/>
        </authorList>
    </citation>
    <scope>NUCLEOTIDE SEQUENCE</scope>
    <source>
        <strain evidence="3">PLY_AMNH</strain>
    </source>
</reference>
<accession>A0AAE0C571</accession>
<dbReference type="AlphaFoldDB" id="A0AAE0C571"/>
<proteinExistence type="predicted"/>
<dbReference type="Proteomes" id="UP001190700">
    <property type="component" value="Unassembled WGS sequence"/>
</dbReference>
<keyword evidence="1" id="KW-1133">Transmembrane helix</keyword>
<evidence type="ECO:0000313" key="4">
    <source>
        <dbReference type="Proteomes" id="UP001190700"/>
    </source>
</evidence>
<feature type="transmembrane region" description="Helical" evidence="1">
    <location>
        <begin position="12"/>
        <end position="37"/>
    </location>
</feature>
<keyword evidence="1" id="KW-0472">Membrane</keyword>
<evidence type="ECO:0000256" key="1">
    <source>
        <dbReference type="SAM" id="Phobius"/>
    </source>
</evidence>
<keyword evidence="1" id="KW-0812">Transmembrane</keyword>
<gene>
    <name evidence="2" type="ORF">CYMTET_41872</name>
    <name evidence="3" type="ORF">CYMTET_41873</name>
</gene>
<comment type="caution">
    <text evidence="3">The sequence shown here is derived from an EMBL/GenBank/DDBJ whole genome shotgun (WGS) entry which is preliminary data.</text>
</comment>
<keyword evidence="4" id="KW-1185">Reference proteome</keyword>
<sequence length="133" mass="14346">MDATITESSGVLGWVLAVLIPWGVLTFIFGAAQLALLNRGLAQFPAVSYLATYKALLTIYGTVAGGVCFSEFSDFDIMQRFAFPGSIGFVIFGLFLLPQGEENYNKPRGKSTLGCESELECFEAAPFLAKGQQ</sequence>
<evidence type="ECO:0000313" key="3">
    <source>
        <dbReference type="EMBL" id="KAK3248668.1"/>
    </source>
</evidence>
<feature type="transmembrane region" description="Helical" evidence="1">
    <location>
        <begin position="49"/>
        <end position="69"/>
    </location>
</feature>
<dbReference type="EMBL" id="LGRX02027897">
    <property type="protein sequence ID" value="KAK3248668.1"/>
    <property type="molecule type" value="Genomic_DNA"/>
</dbReference>
<evidence type="ECO:0000313" key="2">
    <source>
        <dbReference type="EMBL" id="KAK3248667.1"/>
    </source>
</evidence>
<protein>
    <submittedName>
        <fullName evidence="3">Uncharacterized protein</fullName>
    </submittedName>
</protein>
<feature type="transmembrane region" description="Helical" evidence="1">
    <location>
        <begin position="81"/>
        <end position="98"/>
    </location>
</feature>